<sequence>MPDLGLPITVPTELPDDLADVIYPADTLHLELNAGRPTARAFIVPDLTQLPVGARVTGGELVLPVNTEATSGNRAVESAHFDACLTTSAVTDGQHGRLSRAPTYDCEAALSSATYRPKTGDFVVDLGPFITQWYAGEPNFGVALLPTAVDDPADAATTATTWHVALNGSRIATGEPSVSLLRYEVADTTEPTDEPTTDPDGDGSSSATGGGIVTPTPPIAQAPAVAPTTPEPAAPAEALAPAPYALLTSPWYTYRGVIFLPLAFLVTLSLTGRSLTRPLGRLAIARRA</sequence>
<organism evidence="2">
    <name type="scientific">freshwater metagenome</name>
    <dbReference type="NCBI Taxonomy" id="449393"/>
    <lineage>
        <taxon>unclassified sequences</taxon>
        <taxon>metagenomes</taxon>
        <taxon>ecological metagenomes</taxon>
    </lineage>
</organism>
<proteinExistence type="predicted"/>
<reference evidence="2" key="1">
    <citation type="submission" date="2020-05" db="EMBL/GenBank/DDBJ databases">
        <authorList>
            <person name="Chiriac C."/>
            <person name="Salcher M."/>
            <person name="Ghai R."/>
            <person name="Kavagutti S V."/>
        </authorList>
    </citation>
    <scope>NUCLEOTIDE SEQUENCE</scope>
</reference>
<protein>
    <submittedName>
        <fullName evidence="2">Unannotated protein</fullName>
    </submittedName>
</protein>
<dbReference type="AlphaFoldDB" id="A0A6J6PU93"/>
<accession>A0A6J6PU93</accession>
<evidence type="ECO:0000256" key="1">
    <source>
        <dbReference type="SAM" id="MobiDB-lite"/>
    </source>
</evidence>
<feature type="region of interest" description="Disordered" evidence="1">
    <location>
        <begin position="187"/>
        <end position="233"/>
    </location>
</feature>
<feature type="compositionally biased region" description="Acidic residues" evidence="1">
    <location>
        <begin position="190"/>
        <end position="201"/>
    </location>
</feature>
<dbReference type="EMBL" id="CAEZXR010000086">
    <property type="protein sequence ID" value="CAB4700335.1"/>
    <property type="molecule type" value="Genomic_DNA"/>
</dbReference>
<gene>
    <name evidence="2" type="ORF">UFOPK2579_00910</name>
</gene>
<evidence type="ECO:0000313" key="2">
    <source>
        <dbReference type="EMBL" id="CAB4700335.1"/>
    </source>
</evidence>
<name>A0A6J6PU93_9ZZZZ</name>